<dbReference type="Gene3D" id="1.25.40.20">
    <property type="entry name" value="Ankyrin repeat-containing domain"/>
    <property type="match status" value="1"/>
</dbReference>
<protein>
    <submittedName>
        <fullName evidence="3">ANK_REP_REGION domain-containing protein</fullName>
    </submittedName>
</protein>
<evidence type="ECO:0000313" key="3">
    <source>
        <dbReference type="WBParaSite" id="HNAJ_0000675201-mRNA-1"/>
    </source>
</evidence>
<dbReference type="SMART" id="SM00248">
    <property type="entry name" value="ANK"/>
    <property type="match status" value="2"/>
</dbReference>
<name>A0A0R3TI61_RODNA</name>
<reference evidence="1 2" key="2">
    <citation type="submission" date="2018-11" db="EMBL/GenBank/DDBJ databases">
        <authorList>
            <consortium name="Pathogen Informatics"/>
        </authorList>
    </citation>
    <scope>NUCLEOTIDE SEQUENCE [LARGE SCALE GENOMIC DNA]</scope>
</reference>
<evidence type="ECO:0000313" key="2">
    <source>
        <dbReference type="Proteomes" id="UP000278807"/>
    </source>
</evidence>
<evidence type="ECO:0000313" key="1">
    <source>
        <dbReference type="EMBL" id="VDO02608.1"/>
    </source>
</evidence>
<proteinExistence type="predicted"/>
<dbReference type="Pfam" id="PF00023">
    <property type="entry name" value="Ank"/>
    <property type="match status" value="1"/>
</dbReference>
<accession>A0A0R3TI61</accession>
<dbReference type="SUPFAM" id="SSF48403">
    <property type="entry name" value="Ankyrin repeat"/>
    <property type="match status" value="1"/>
</dbReference>
<dbReference type="InterPro" id="IPR002110">
    <property type="entry name" value="Ankyrin_rpt"/>
</dbReference>
<keyword evidence="2" id="KW-1185">Reference proteome</keyword>
<dbReference type="WBParaSite" id="HNAJ_0000675201-mRNA-1">
    <property type="protein sequence ID" value="HNAJ_0000675201-mRNA-1"/>
    <property type="gene ID" value="HNAJ_0000675201"/>
</dbReference>
<gene>
    <name evidence="1" type="ORF">HNAJ_LOCUS6748</name>
</gene>
<dbReference type="OrthoDB" id="10258888at2759"/>
<reference evidence="3" key="1">
    <citation type="submission" date="2017-02" db="UniProtKB">
        <authorList>
            <consortium name="WormBaseParasite"/>
        </authorList>
    </citation>
    <scope>IDENTIFICATION</scope>
</reference>
<dbReference type="Proteomes" id="UP000278807">
    <property type="component" value="Unassembled WGS sequence"/>
</dbReference>
<dbReference type="AlphaFoldDB" id="A0A0R3TI61"/>
<sequence>MGFKNSDRLDINAMNAAGETCLYLAIHNTVVSEAIVLLLLQAGANPKIGTTDSKPIHLAVKKNLIHCVDLMFSYYPDVINLRTRCKKLSTLHFAKKKPVSSSSFW</sequence>
<dbReference type="EMBL" id="UZAE01008221">
    <property type="protein sequence ID" value="VDO02608.1"/>
    <property type="molecule type" value="Genomic_DNA"/>
</dbReference>
<dbReference type="InterPro" id="IPR036770">
    <property type="entry name" value="Ankyrin_rpt-contain_sf"/>
</dbReference>
<organism evidence="3">
    <name type="scientific">Rodentolepis nana</name>
    <name type="common">Dwarf tapeworm</name>
    <name type="synonym">Hymenolepis nana</name>
    <dbReference type="NCBI Taxonomy" id="102285"/>
    <lineage>
        <taxon>Eukaryota</taxon>
        <taxon>Metazoa</taxon>
        <taxon>Spiralia</taxon>
        <taxon>Lophotrochozoa</taxon>
        <taxon>Platyhelminthes</taxon>
        <taxon>Cestoda</taxon>
        <taxon>Eucestoda</taxon>
        <taxon>Cyclophyllidea</taxon>
        <taxon>Hymenolepididae</taxon>
        <taxon>Rodentolepis</taxon>
    </lineage>
</organism>